<organism evidence="3">
    <name type="scientific">Culex tarsalis</name>
    <name type="common">Encephalitis mosquito</name>
    <dbReference type="NCBI Taxonomy" id="7177"/>
    <lineage>
        <taxon>Eukaryota</taxon>
        <taxon>Metazoa</taxon>
        <taxon>Ecdysozoa</taxon>
        <taxon>Arthropoda</taxon>
        <taxon>Hexapoda</taxon>
        <taxon>Insecta</taxon>
        <taxon>Pterygota</taxon>
        <taxon>Neoptera</taxon>
        <taxon>Endopterygota</taxon>
        <taxon>Diptera</taxon>
        <taxon>Nematocera</taxon>
        <taxon>Culicoidea</taxon>
        <taxon>Culicidae</taxon>
        <taxon>Culicinae</taxon>
        <taxon>Culicini</taxon>
        <taxon>Culex</taxon>
        <taxon>Culex</taxon>
    </lineage>
</organism>
<feature type="compositionally biased region" description="Low complexity" evidence="2">
    <location>
        <begin position="380"/>
        <end position="391"/>
    </location>
</feature>
<name>A0A1Q3FZY5_CULTA</name>
<dbReference type="AlphaFoldDB" id="A0A1Q3FZY5"/>
<keyword evidence="1" id="KW-0175">Coiled coil</keyword>
<accession>A0A1Q3FZY5</accession>
<protein>
    <submittedName>
        <fullName evidence="3">Uncharacterized protein</fullName>
    </submittedName>
</protein>
<feature type="compositionally biased region" description="Polar residues" evidence="2">
    <location>
        <begin position="35"/>
        <end position="58"/>
    </location>
</feature>
<proteinExistence type="predicted"/>
<feature type="compositionally biased region" description="Polar residues" evidence="2">
    <location>
        <begin position="152"/>
        <end position="166"/>
    </location>
</feature>
<feature type="region of interest" description="Disordered" evidence="2">
    <location>
        <begin position="1"/>
        <end position="98"/>
    </location>
</feature>
<dbReference type="EMBL" id="GFDL01001917">
    <property type="protein sequence ID" value="JAV33128.1"/>
    <property type="molecule type" value="Transcribed_RNA"/>
</dbReference>
<feature type="region of interest" description="Disordered" evidence="2">
    <location>
        <begin position="128"/>
        <end position="166"/>
    </location>
</feature>
<sequence>MTSVSHQQPPSSVEPVVTARRTPSRKAPSPYRPSVKTNYSNNTSTKSPNKLSRNNTFIAESRRPYRNGTGGEPEDLGDLPGEGRLGPKTKSSSAGALEDLRQREIDDGQLVDIFKGDDIIFAGSEEDRQQVLEEPVPLPEMPPVVSKKSSKRTSLPVKTNSSLGRPLRSQRSVINGSDSKTIRNLLKLITRSYFESLKYEIDRMKDSDRRLQELASSHGNSIVALISRDAEYDRRIEELREQNVRLLIETREKDKAQQTTVNTITAELNELKSVCNLLLKNIEKDYELDLLARKLRKSKQFDSNTYKMLKTQLRKPIRTKSVQSPEKSCSRSKLQRKPEVLSLPSKAKSEAVLKSSKSKVSRSSAVTVTVAAPPQKQKSDWSSLSSMSSISTRTDMLSDIELTSDKSRAESSKSAANDSEKAKQTALKSHKPSILKIFCCGGSSKKAKESAKTNL</sequence>
<feature type="coiled-coil region" evidence="1">
    <location>
        <begin position="222"/>
        <end position="249"/>
    </location>
</feature>
<evidence type="ECO:0000256" key="2">
    <source>
        <dbReference type="SAM" id="MobiDB-lite"/>
    </source>
</evidence>
<feature type="compositionally biased region" description="Low complexity" evidence="2">
    <location>
        <begin position="361"/>
        <end position="372"/>
    </location>
</feature>
<feature type="compositionally biased region" description="Polar residues" evidence="2">
    <location>
        <begin position="1"/>
        <end position="11"/>
    </location>
</feature>
<evidence type="ECO:0000313" key="3">
    <source>
        <dbReference type="EMBL" id="JAV33128.1"/>
    </source>
</evidence>
<feature type="region of interest" description="Disordered" evidence="2">
    <location>
        <begin position="312"/>
        <end position="430"/>
    </location>
</feature>
<evidence type="ECO:0000256" key="1">
    <source>
        <dbReference type="SAM" id="Coils"/>
    </source>
</evidence>
<reference evidence="3" key="1">
    <citation type="submission" date="2017-01" db="EMBL/GenBank/DDBJ databases">
        <title>A deep insight into the sialotranscriptome of adult male and female Cluex tarsalis mosquitoes.</title>
        <authorList>
            <person name="Ribeiro J.M."/>
            <person name="Moreira F."/>
            <person name="Bernard K.A."/>
            <person name="Calvo E."/>
        </authorList>
    </citation>
    <scope>NUCLEOTIDE SEQUENCE</scope>
    <source>
        <strain evidence="3">Kern County</strain>
        <tissue evidence="3">Salivary glands</tissue>
    </source>
</reference>